<evidence type="ECO:0000256" key="2">
    <source>
        <dbReference type="ARBA" id="ARBA00022525"/>
    </source>
</evidence>
<dbReference type="InterPro" id="IPR001343">
    <property type="entry name" value="Hemolysn_Ca-bd"/>
</dbReference>
<dbReference type="AlphaFoldDB" id="A0A1U7DDW0"/>
<name>A0A1U7DDW0_9RHOB</name>
<dbReference type="Gene3D" id="2.150.10.10">
    <property type="entry name" value="Serralysin-like metalloprotease, C-terminal"/>
    <property type="match status" value="6"/>
</dbReference>
<dbReference type="PANTHER" id="PTHR38340:SF1">
    <property type="entry name" value="S-LAYER PROTEIN"/>
    <property type="match status" value="1"/>
</dbReference>
<evidence type="ECO:0000313" key="4">
    <source>
        <dbReference type="EMBL" id="APX26235.1"/>
    </source>
</evidence>
<proteinExistence type="predicted"/>
<evidence type="ECO:0000256" key="3">
    <source>
        <dbReference type="SAM" id="MobiDB-lite"/>
    </source>
</evidence>
<reference evidence="4 5" key="1">
    <citation type="submission" date="2016-03" db="EMBL/GenBank/DDBJ databases">
        <title>Deep-sea bacteria in the southern Pacific.</title>
        <authorList>
            <person name="Tang K."/>
        </authorList>
    </citation>
    <scope>NUCLEOTIDE SEQUENCE [LARGE SCALE GENOMIC DNA]</scope>
    <source>
        <strain evidence="4 5">JLT2016</strain>
        <plasmid evidence="5">Plasmid ptpro6</plasmid>
    </source>
</reference>
<dbReference type="KEGG" id="tpro:Ga0080559_TMP5135"/>
<accession>A0A1U7DDW0</accession>
<dbReference type="Proteomes" id="UP000186559">
    <property type="component" value="Plasmid pTPRO6"/>
</dbReference>
<feature type="region of interest" description="Disordered" evidence="3">
    <location>
        <begin position="832"/>
        <end position="851"/>
    </location>
</feature>
<dbReference type="RefSeq" id="WP_076625881.1">
    <property type="nucleotide sequence ID" value="NZ_BMEW01000033.1"/>
</dbReference>
<evidence type="ECO:0000256" key="1">
    <source>
        <dbReference type="ARBA" id="ARBA00004613"/>
    </source>
</evidence>
<gene>
    <name evidence="4" type="ORF">Ga0080559_TMP5135</name>
</gene>
<geneLocation type="plasmid" evidence="5">
    <name>ptpro6</name>
</geneLocation>
<dbReference type="InterPro" id="IPR011049">
    <property type="entry name" value="Serralysin-like_metalloprot_C"/>
</dbReference>
<dbReference type="EMBL" id="CP014802">
    <property type="protein sequence ID" value="APX26235.1"/>
    <property type="molecule type" value="Genomic_DNA"/>
</dbReference>
<protein>
    <submittedName>
        <fullName evidence="4">Ca2+-binding protein, RTX toxin</fullName>
    </submittedName>
</protein>
<dbReference type="PRINTS" id="PR00313">
    <property type="entry name" value="CABNDNGRPT"/>
</dbReference>
<dbReference type="SUPFAM" id="SSF51120">
    <property type="entry name" value="beta-Roll"/>
    <property type="match status" value="4"/>
</dbReference>
<dbReference type="InterPro" id="IPR018511">
    <property type="entry name" value="Hemolysin-typ_Ca-bd_CS"/>
</dbReference>
<evidence type="ECO:0000313" key="5">
    <source>
        <dbReference type="Proteomes" id="UP000186559"/>
    </source>
</evidence>
<dbReference type="SUPFAM" id="SSF69322">
    <property type="entry name" value="Tricorn protease domain 2"/>
    <property type="match status" value="1"/>
</dbReference>
<dbReference type="GO" id="GO:0005576">
    <property type="term" value="C:extracellular region"/>
    <property type="evidence" value="ECO:0007669"/>
    <property type="project" value="UniProtKB-SubCell"/>
</dbReference>
<dbReference type="PANTHER" id="PTHR38340">
    <property type="entry name" value="S-LAYER PROTEIN"/>
    <property type="match status" value="1"/>
</dbReference>
<keyword evidence="4" id="KW-0614">Plasmid</keyword>
<keyword evidence="5" id="KW-1185">Reference proteome</keyword>
<dbReference type="PROSITE" id="PS00330">
    <property type="entry name" value="HEMOLYSIN_CALCIUM"/>
    <property type="match status" value="6"/>
</dbReference>
<keyword evidence="2" id="KW-0964">Secreted</keyword>
<sequence length="1031" mass="104512">MHSHDLTSESALSTQIDTAHGGAPAAQAVASDEILLSEGFLGEFAEDAHTAQLADGRIVVIYDHTNLDLLIRIYDPASGTLTTVAEQTSGFTWGTLRTSDVIALADGGFLVAWNDNDEALNAQVYNADGSPRGDLLTLFEGEVDSFGLTATADGFYLSWIDDTGTADDELFGQLFDAAGTAVGETIEINPDLNEDEPAGSVLLSDGNIGQAFVSEDRLTYERTLWVQVIDGTTGAVVGAPVQVGDAMPNIQGPNFSIAVRAWNDGFASVHLAGGSAWLTSYAADGTPGDMIEMPLFDISSNHLQLFDFAFTGDGQVVLAYVSTTSGQPVFTGTEITVSIFDPETGQVVTSREIVNQNIEDDQMSVSLTELDDGTVFLSFTDDTNVPFAYQSAIRGVVIAGGAPEAPTQGDDDMIGWYIDNAVNLLGGNDRYDAGAGDDSVLGAGGADTILGGTGDDSLSGNGGNDWLFGGEGTDTLNGNGGNDTLAGTASGDVLHGGIGSDTYLLLIEDYGVYTVDLAAGTATDETAGTSDLLTGFDNVLVAPDTTFTLYDTQVEIFGDDADNRLTGHFGRDTIHGGAGNDTILGGLGVDVLWGDAGDDWIEPGGAMNTVHGGAGDDIIIGGAVVAGANYGSDVMYGDSGDDTLMGGLNNDTLEGGSGSDMVFGGDGTDTAVLDVAAVAGDIAIAGDVVVVRTATGIEYLAGIESFVFIDGTYTLDSLPRIAPLPTIMGTAGFDNLTGTDDHDVIDGMAANDFLDGGLGDDMVFGGQGNDSLLGRAGNDTIDGGDNHDNIALHEGDDVGYGGLGNDSLGGGDGDDILFGGAGNDVIGGGTGNDLIDAGDDQDAASGGYGSDTVLGGAGDDTLAGSYGSDTVMGGDGDDAMGGGAAHDLLRGGAGNDAIGAGDGNDTAHGDDGDDFIGGGAGDDLLVGGDGADTLNGGEGRDTLVGGAGADVFVFNLADPTGPGNELVRDFELGEDMIRLIGHAGGFDALEITGMDVPTLDFSGVLVSTGELSFLIDGVEVADLSAADFTFL</sequence>
<comment type="subcellular location">
    <subcellularLocation>
        <location evidence="1">Secreted</location>
    </subcellularLocation>
</comment>
<dbReference type="GO" id="GO:0005509">
    <property type="term" value="F:calcium ion binding"/>
    <property type="evidence" value="ECO:0007669"/>
    <property type="project" value="InterPro"/>
</dbReference>
<organism evidence="4 5">
    <name type="scientific">Salipiger profundus</name>
    <dbReference type="NCBI Taxonomy" id="1229727"/>
    <lineage>
        <taxon>Bacteria</taxon>
        <taxon>Pseudomonadati</taxon>
        <taxon>Pseudomonadota</taxon>
        <taxon>Alphaproteobacteria</taxon>
        <taxon>Rhodobacterales</taxon>
        <taxon>Roseobacteraceae</taxon>
        <taxon>Salipiger</taxon>
    </lineage>
</organism>
<dbReference type="InterPro" id="IPR050557">
    <property type="entry name" value="RTX_toxin/Mannuronan_C5-epim"/>
</dbReference>
<dbReference type="Pfam" id="PF00353">
    <property type="entry name" value="HemolysinCabind"/>
    <property type="match status" value="11"/>
</dbReference>